<name>A0A6M3J791_9ZZZZ</name>
<evidence type="ECO:0000313" key="2">
    <source>
        <dbReference type="EMBL" id="QJA83681.1"/>
    </source>
</evidence>
<keyword evidence="1" id="KW-0430">Lectin</keyword>
<protein>
    <submittedName>
        <fullName evidence="1">Putative lectin/glucanase superfamily protein</fullName>
    </submittedName>
</protein>
<organism evidence="1">
    <name type="scientific">viral metagenome</name>
    <dbReference type="NCBI Taxonomy" id="1070528"/>
    <lineage>
        <taxon>unclassified sequences</taxon>
        <taxon>metagenomes</taxon>
        <taxon>organismal metagenomes</taxon>
    </lineage>
</organism>
<accession>A0A6M3J791</accession>
<dbReference type="InterPro" id="IPR013320">
    <property type="entry name" value="ConA-like_dom_sf"/>
</dbReference>
<dbReference type="EMBL" id="MT142516">
    <property type="protein sequence ID" value="QJA83681.1"/>
    <property type="molecule type" value="Genomic_DNA"/>
</dbReference>
<reference evidence="1" key="1">
    <citation type="submission" date="2020-03" db="EMBL/GenBank/DDBJ databases">
        <title>The deep terrestrial virosphere.</title>
        <authorList>
            <person name="Holmfeldt K."/>
            <person name="Nilsson E."/>
            <person name="Simone D."/>
            <person name="Lopez-Fernandez M."/>
            <person name="Wu X."/>
            <person name="de Brujin I."/>
            <person name="Lundin D."/>
            <person name="Andersson A."/>
            <person name="Bertilsson S."/>
            <person name="Dopson M."/>
        </authorList>
    </citation>
    <scope>NUCLEOTIDE SEQUENCE</scope>
    <source>
        <strain evidence="2">MM415A00259</strain>
        <strain evidence="1">MM415B00452</strain>
    </source>
</reference>
<dbReference type="Gene3D" id="2.60.120.200">
    <property type="match status" value="1"/>
</dbReference>
<sequence length="251" mass="26990">MRKLLFTIVLCFVCSVLFADGNDTEAVLLLHCDGADTSTTFTDESIGGDHGNATVVNDAQVDTAQKVFGTGSLYVDGTDYIYYATDTDWNLGPAGGSNDWVVDFRVRFDTSVTNGGLVSTYDGAGNGWYIMFYSNSIQLWSGSNLVFAWTPSADTWYHVAVVHSSTSTYCFVNGTAIGSTLGDIAMDNDSKALQIGRRDSVDGIYHLGWIDEIRISKGTDRGWTSNFTPPTEAYSAGGGVAVGQLINVITL</sequence>
<dbReference type="GO" id="GO:0030246">
    <property type="term" value="F:carbohydrate binding"/>
    <property type="evidence" value="ECO:0007669"/>
    <property type="project" value="UniProtKB-KW"/>
</dbReference>
<proteinExistence type="predicted"/>
<gene>
    <name evidence="2" type="ORF">MM415A00259_0006</name>
    <name evidence="1" type="ORF">MM415B00452_0062</name>
</gene>
<dbReference type="EMBL" id="MT141529">
    <property type="protein sequence ID" value="QJA64961.1"/>
    <property type="molecule type" value="Genomic_DNA"/>
</dbReference>
<dbReference type="SUPFAM" id="SSF49899">
    <property type="entry name" value="Concanavalin A-like lectins/glucanases"/>
    <property type="match status" value="1"/>
</dbReference>
<dbReference type="AlphaFoldDB" id="A0A6M3J791"/>
<evidence type="ECO:0000313" key="1">
    <source>
        <dbReference type="EMBL" id="QJA64961.1"/>
    </source>
</evidence>
<dbReference type="Pfam" id="PF13385">
    <property type="entry name" value="Laminin_G_3"/>
    <property type="match status" value="1"/>
</dbReference>